<sequence length="180" mass="19790">MNPISMSCRGRRARLVVALPALLVALTSCTGDEEQREYATPKSLCGSRIDSDELAKFLPPGEEVSVKATADTSKASRCAVSVDGKRIVFTAQEWWNDMSVLNFALGMTDAKLDHRTDDGRFVYSENQAFGKTEGCRNSEHADQVLYTAIQATGSDHKDAAAMKRLISDYTKDVEESKSCR</sequence>
<evidence type="ECO:0000313" key="1">
    <source>
        <dbReference type="EMBL" id="WWQ67020.1"/>
    </source>
</evidence>
<accession>A0ACD5AJ06</accession>
<keyword evidence="2" id="KW-1185">Reference proteome</keyword>
<protein>
    <submittedName>
        <fullName evidence="1">Uncharacterized protein</fullName>
    </submittedName>
</protein>
<organism evidence="1 2">
    <name type="scientific">Streptomyces citrinus</name>
    <dbReference type="NCBI Taxonomy" id="3118173"/>
    <lineage>
        <taxon>Bacteria</taxon>
        <taxon>Bacillati</taxon>
        <taxon>Actinomycetota</taxon>
        <taxon>Actinomycetes</taxon>
        <taxon>Kitasatosporales</taxon>
        <taxon>Streptomycetaceae</taxon>
        <taxon>Streptomyces</taxon>
    </lineage>
</organism>
<proteinExistence type="predicted"/>
<gene>
    <name evidence="1" type="ORF">V2W30_29275</name>
</gene>
<evidence type="ECO:0000313" key="2">
    <source>
        <dbReference type="Proteomes" id="UP001432251"/>
    </source>
</evidence>
<dbReference type="Proteomes" id="UP001432251">
    <property type="component" value="Chromosome"/>
</dbReference>
<dbReference type="EMBL" id="CP146022">
    <property type="protein sequence ID" value="WWQ67020.1"/>
    <property type="molecule type" value="Genomic_DNA"/>
</dbReference>
<reference evidence="1" key="1">
    <citation type="journal article" date="2025" name="Int. J. Syst. Evol. Microbiol.">
        <title>Streptomyces citrinus sp. nov., with yellow diffusible pigment.</title>
        <authorList>
            <person name="He Y."/>
            <person name="Yang E."/>
            <person name="Xu J."/>
            <person name="Sun Y."/>
            <person name="Sun L."/>
        </authorList>
    </citation>
    <scope>NUCLEOTIDE SEQUENCE</scope>
    <source>
        <strain evidence="1">Q6</strain>
    </source>
</reference>
<name>A0ACD5AJ06_9ACTN</name>